<dbReference type="Pfam" id="PF06041">
    <property type="entry name" value="DUF924"/>
    <property type="match status" value="1"/>
</dbReference>
<organism evidence="1 2">
    <name type="scientific">Yanghanlia caeni</name>
    <dbReference type="NCBI Taxonomy" id="3064283"/>
    <lineage>
        <taxon>Bacteria</taxon>
        <taxon>Pseudomonadati</taxon>
        <taxon>Pseudomonadota</taxon>
        <taxon>Betaproteobacteria</taxon>
        <taxon>Burkholderiales</taxon>
        <taxon>Alcaligenaceae</taxon>
        <taxon>Yanghanlia</taxon>
    </lineage>
</organism>
<gene>
    <name evidence="1" type="ORF">Q8947_06450</name>
</gene>
<comment type="caution">
    <text evidence="1">The sequence shown here is derived from an EMBL/GenBank/DDBJ whole genome shotgun (WGS) entry which is preliminary data.</text>
</comment>
<reference evidence="1 2" key="1">
    <citation type="submission" date="2023-08" db="EMBL/GenBank/DDBJ databases">
        <title>Alcaligenaceae gen. nov., a novel taxon isolated from the sludge of Yixing Pesticide Factory.</title>
        <authorList>
            <person name="Ruan L."/>
        </authorList>
    </citation>
    <scope>NUCLEOTIDE SEQUENCE [LARGE SCALE GENOMIC DNA]</scope>
    <source>
        <strain evidence="1 2">LG-2</strain>
    </source>
</reference>
<dbReference type="Proteomes" id="UP001232156">
    <property type="component" value="Unassembled WGS sequence"/>
</dbReference>
<proteinExistence type="predicted"/>
<accession>A0ABU1D5C5</accession>
<name>A0ABU1D5C5_9BURK</name>
<dbReference type="InterPro" id="IPR011990">
    <property type="entry name" value="TPR-like_helical_dom_sf"/>
</dbReference>
<evidence type="ECO:0000313" key="1">
    <source>
        <dbReference type="EMBL" id="MDR4125623.1"/>
    </source>
</evidence>
<sequence>MNENPAGVIDFWLEAGPQKWFDGAGAFDAQCRERFLDLHMAASRGELADWGNEAKGALALILLLDQIPRNIFRGSAHAYATDPLALATADAAIARRHDVAFDIPLRAFFYLPFMHSESIEHQRRCVALFREIPESESGRWADHHLGIIERFGRFPHRNRLLGRETTPAEQAWLQAGGFQG</sequence>
<evidence type="ECO:0000313" key="2">
    <source>
        <dbReference type="Proteomes" id="UP001232156"/>
    </source>
</evidence>
<protein>
    <submittedName>
        <fullName evidence="1">DUF924 family protein</fullName>
    </submittedName>
</protein>
<dbReference type="InterPro" id="IPR010323">
    <property type="entry name" value="DUF924"/>
</dbReference>
<keyword evidence="2" id="KW-1185">Reference proteome</keyword>
<dbReference type="Gene3D" id="1.20.58.320">
    <property type="entry name" value="TPR-like"/>
    <property type="match status" value="1"/>
</dbReference>
<dbReference type="Gene3D" id="1.25.40.10">
    <property type="entry name" value="Tetratricopeptide repeat domain"/>
    <property type="match status" value="1"/>
</dbReference>
<dbReference type="RefSeq" id="WP_347286799.1">
    <property type="nucleotide sequence ID" value="NZ_JAUZQE010000011.1"/>
</dbReference>
<dbReference type="SUPFAM" id="SSF48452">
    <property type="entry name" value="TPR-like"/>
    <property type="match status" value="1"/>
</dbReference>
<dbReference type="EMBL" id="JAUZQE010000011">
    <property type="protein sequence ID" value="MDR4125623.1"/>
    <property type="molecule type" value="Genomic_DNA"/>
</dbReference>